<name>A0AA46QBQ1_SERMA</name>
<dbReference type="InterPro" id="IPR032807">
    <property type="entry name" value="GNVR"/>
</dbReference>
<keyword evidence="10 15" id="KW-1133">Transmembrane helix</keyword>
<dbReference type="NCBIfam" id="TIGR01007">
    <property type="entry name" value="eps_fam"/>
    <property type="match status" value="1"/>
</dbReference>
<keyword evidence="12" id="KW-0829">Tyrosine-protein kinase</keyword>
<dbReference type="Pfam" id="PF02706">
    <property type="entry name" value="Wzz"/>
    <property type="match status" value="1"/>
</dbReference>
<accession>A0AA46QBQ1</accession>
<comment type="similarity">
    <text evidence="2">Belongs to the etk/wzc family.</text>
</comment>
<evidence type="ECO:0000256" key="5">
    <source>
        <dbReference type="ARBA" id="ARBA00022679"/>
    </source>
</evidence>
<evidence type="ECO:0000256" key="13">
    <source>
        <dbReference type="ARBA" id="ARBA00053015"/>
    </source>
</evidence>
<evidence type="ECO:0000259" key="17">
    <source>
        <dbReference type="Pfam" id="PF13614"/>
    </source>
</evidence>
<dbReference type="GO" id="GO:0042802">
    <property type="term" value="F:identical protein binding"/>
    <property type="evidence" value="ECO:0007669"/>
    <property type="project" value="UniProtKB-ARBA"/>
</dbReference>
<evidence type="ECO:0000256" key="4">
    <source>
        <dbReference type="ARBA" id="ARBA00022519"/>
    </source>
</evidence>
<dbReference type="InterPro" id="IPR050445">
    <property type="entry name" value="Bact_polysacc_biosynth/exp"/>
</dbReference>
<evidence type="ECO:0000256" key="9">
    <source>
        <dbReference type="ARBA" id="ARBA00022840"/>
    </source>
</evidence>
<dbReference type="Gene3D" id="3.40.50.300">
    <property type="entry name" value="P-loop containing nucleotide triphosphate hydrolases"/>
    <property type="match status" value="1"/>
</dbReference>
<dbReference type="GO" id="GO:0005524">
    <property type="term" value="F:ATP binding"/>
    <property type="evidence" value="ECO:0007669"/>
    <property type="project" value="UniProtKB-KW"/>
</dbReference>
<keyword evidence="6 15" id="KW-0812">Transmembrane</keyword>
<dbReference type="GO" id="GO:0005886">
    <property type="term" value="C:plasma membrane"/>
    <property type="evidence" value="ECO:0007669"/>
    <property type="project" value="UniProtKB-SubCell"/>
</dbReference>
<sequence>MSDKNRVNNSGSEKSDEIDLGRLLGELIDNRWLIIGVTALSLTLGILYCLFATPIYRADAMVQVEQNVGNALLNNINQILPNGQPESGPEIELLKSRMILNKTVEDLNLRTIVEQEYFPLFGKGFARLTKKVPGKIAVSKFDLPEAWAEDPSVTLVVGDGKSFSILRDGEEIAKGSVGRLLDNNGVTILVSNIEAPQGTKFKVSKISEMRATNNLLDKFEVADKGKNTGVLGLGLTGENPVLIREILDSISRNYLEQNIVRKSEEDAKSLDFLRDQLPKIRNSLDSAENKLNQYRQQKDSVDLSLEAKSVLDSIVAVDSQLNELTFKEAEISKLYTKQHPSYRALLEKRKTLENDRDRLNKRVSAMPKTQQEIVRLSRDVQSGQEVYMQLLNKEQELGISKASTVGNVRIIDRAVTQSKPVEPKSIIVILFSIVLGGVLSVGYVLLRSFLHRGIENPEQLEELGINVYASVPLSEWQQKKDQEFVLKNKGRKLNSDSNSLLAVGNPADLAIEAIRSLRTSLHFAMMEAKNNVLMISGASPGIGKTFISANLAAVVAQAGQRVLFIDSDMRKGYMHEVLGLEAKDGLSDILSGRITATSAVRSTVHGGFAFIPRGQIPPNPSELLMHSRFSEVLAWASENYDLVLVDTPPILAVTDAAIIGKHAGTSLMVARFELNSPKEVEVSIRRFEQNGIDIKGVILNAVMKKASNYYNYGYDYYEYSYKSKS</sequence>
<evidence type="ECO:0000256" key="2">
    <source>
        <dbReference type="ARBA" id="ARBA00008883"/>
    </source>
</evidence>
<evidence type="ECO:0000256" key="7">
    <source>
        <dbReference type="ARBA" id="ARBA00022741"/>
    </source>
</evidence>
<keyword evidence="8 19" id="KW-0418">Kinase</keyword>
<keyword evidence="11 15" id="KW-0472">Membrane</keyword>
<evidence type="ECO:0000256" key="6">
    <source>
        <dbReference type="ARBA" id="ARBA00022692"/>
    </source>
</evidence>
<feature type="domain" description="AAA" evidence="17">
    <location>
        <begin position="534"/>
        <end position="654"/>
    </location>
</feature>
<proteinExistence type="inferred from homology"/>
<keyword evidence="9" id="KW-0067">ATP-binding</keyword>
<keyword evidence="14" id="KW-0175">Coiled coil</keyword>
<evidence type="ECO:0000256" key="11">
    <source>
        <dbReference type="ARBA" id="ARBA00023136"/>
    </source>
</evidence>
<feature type="transmembrane region" description="Helical" evidence="15">
    <location>
        <begin position="426"/>
        <end position="446"/>
    </location>
</feature>
<evidence type="ECO:0000313" key="19">
    <source>
        <dbReference type="EMBL" id="TQI85196.1"/>
    </source>
</evidence>
<keyword evidence="5" id="KW-0808">Transferase</keyword>
<feature type="coiled-coil region" evidence="14">
    <location>
        <begin position="270"/>
        <end position="304"/>
    </location>
</feature>
<evidence type="ECO:0000256" key="15">
    <source>
        <dbReference type="SAM" id="Phobius"/>
    </source>
</evidence>
<dbReference type="GO" id="GO:0004713">
    <property type="term" value="F:protein tyrosine kinase activity"/>
    <property type="evidence" value="ECO:0007669"/>
    <property type="project" value="UniProtKB-KW"/>
</dbReference>
<feature type="domain" description="Polysaccharide chain length determinant N-terminal" evidence="16">
    <location>
        <begin position="16"/>
        <end position="107"/>
    </location>
</feature>
<dbReference type="SUPFAM" id="SSF52540">
    <property type="entry name" value="P-loop containing nucleoside triphosphate hydrolases"/>
    <property type="match status" value="1"/>
</dbReference>
<dbReference type="Pfam" id="PF13807">
    <property type="entry name" value="GNVR"/>
    <property type="match status" value="1"/>
</dbReference>
<evidence type="ECO:0000256" key="14">
    <source>
        <dbReference type="SAM" id="Coils"/>
    </source>
</evidence>
<dbReference type="FunFam" id="3.40.50.300:FF:000527">
    <property type="entry name" value="Tyrosine-protein kinase etk"/>
    <property type="match status" value="1"/>
</dbReference>
<dbReference type="NCBIfam" id="NF008568">
    <property type="entry name" value="PRK11519.1"/>
    <property type="match status" value="1"/>
</dbReference>
<evidence type="ECO:0000256" key="3">
    <source>
        <dbReference type="ARBA" id="ARBA00022475"/>
    </source>
</evidence>
<dbReference type="InterPro" id="IPR027417">
    <property type="entry name" value="P-loop_NTPase"/>
</dbReference>
<evidence type="ECO:0000259" key="18">
    <source>
        <dbReference type="Pfam" id="PF13807"/>
    </source>
</evidence>
<comment type="subcellular location">
    <subcellularLocation>
        <location evidence="1">Cell inner membrane</location>
        <topology evidence="1">Multi-pass membrane protein</topology>
    </subcellularLocation>
</comment>
<dbReference type="PANTHER" id="PTHR32309:SF32">
    <property type="entry name" value="TYROSINE-PROTEIN KINASE ETK-RELATED"/>
    <property type="match status" value="1"/>
</dbReference>
<dbReference type="InterPro" id="IPR005702">
    <property type="entry name" value="Wzc-like_C"/>
</dbReference>
<feature type="transmembrane region" description="Helical" evidence="15">
    <location>
        <begin position="32"/>
        <end position="56"/>
    </location>
</feature>
<evidence type="ECO:0000256" key="8">
    <source>
        <dbReference type="ARBA" id="ARBA00022777"/>
    </source>
</evidence>
<reference evidence="19 20" key="2">
    <citation type="submission" date="2019-07" db="EMBL/GenBank/DDBJ databases">
        <title>Investigation of anaerobic lignin degradation for improved lignocellulosic biofuels.</title>
        <authorList>
            <person name="Deangelis K.PhD."/>
        </authorList>
    </citation>
    <scope>NUCLEOTIDE SEQUENCE [LARGE SCALE GENOMIC DNA]</scope>
    <source>
        <strain evidence="19 20">106R</strain>
    </source>
</reference>
<dbReference type="Proteomes" id="UP000320710">
    <property type="component" value="Unassembled WGS sequence"/>
</dbReference>
<evidence type="ECO:0000256" key="10">
    <source>
        <dbReference type="ARBA" id="ARBA00022989"/>
    </source>
</evidence>
<keyword evidence="7" id="KW-0547">Nucleotide-binding</keyword>
<dbReference type="CDD" id="cd05387">
    <property type="entry name" value="BY-kinase"/>
    <property type="match status" value="1"/>
</dbReference>
<dbReference type="InterPro" id="IPR025669">
    <property type="entry name" value="AAA_dom"/>
</dbReference>
<reference evidence="19 20" key="1">
    <citation type="submission" date="2019-06" db="EMBL/GenBank/DDBJ databases">
        <authorList>
            <person name="Deangelis K."/>
            <person name="Huntemann M."/>
            <person name="Clum A."/>
            <person name="Pillay M."/>
            <person name="Palaniappan K."/>
            <person name="Varghese N."/>
            <person name="Mikhailova N."/>
            <person name="Stamatis D."/>
            <person name="Reddy T."/>
            <person name="Daum C."/>
            <person name="Shapiro N."/>
            <person name="Ivanova N."/>
            <person name="Kyrpides N."/>
            <person name="Woyke T."/>
        </authorList>
    </citation>
    <scope>NUCLEOTIDE SEQUENCE [LARGE SCALE GENOMIC DNA]</scope>
    <source>
        <strain evidence="19 20">106R</strain>
    </source>
</reference>
<dbReference type="EMBL" id="VFMJ01000001">
    <property type="protein sequence ID" value="TQI85196.1"/>
    <property type="molecule type" value="Genomic_DNA"/>
</dbReference>
<dbReference type="InterPro" id="IPR003856">
    <property type="entry name" value="LPS_length_determ_N"/>
</dbReference>
<comment type="caution">
    <text evidence="19">The sequence shown here is derived from an EMBL/GenBank/DDBJ whole genome shotgun (WGS) entry which is preliminary data.</text>
</comment>
<evidence type="ECO:0000256" key="1">
    <source>
        <dbReference type="ARBA" id="ARBA00004429"/>
    </source>
</evidence>
<dbReference type="Pfam" id="PF13614">
    <property type="entry name" value="AAA_31"/>
    <property type="match status" value="1"/>
</dbReference>
<dbReference type="Pfam" id="PF23607">
    <property type="entry name" value="WZC_N"/>
    <property type="match status" value="1"/>
</dbReference>
<gene>
    <name evidence="19" type="ORF">FHU12_2743</name>
</gene>
<dbReference type="PANTHER" id="PTHR32309">
    <property type="entry name" value="TYROSINE-PROTEIN KINASE"/>
    <property type="match status" value="1"/>
</dbReference>
<dbReference type="AlphaFoldDB" id="A0AA46QBQ1"/>
<protein>
    <submittedName>
        <fullName evidence="19">Tyrosine-protein kinase Etk/Wzc</fullName>
    </submittedName>
</protein>
<evidence type="ECO:0000313" key="20">
    <source>
        <dbReference type="Proteomes" id="UP000320710"/>
    </source>
</evidence>
<keyword evidence="4" id="KW-0997">Cell inner membrane</keyword>
<keyword evidence="3" id="KW-1003">Cell membrane</keyword>
<comment type="catalytic activity">
    <reaction evidence="13">
        <text>L-tyrosyl-[protein] + ATP = O-phospho-L-tyrosyl-[protein] + ADP + H(+)</text>
        <dbReference type="Rhea" id="RHEA:10596"/>
        <dbReference type="Rhea" id="RHEA-COMP:10136"/>
        <dbReference type="Rhea" id="RHEA-COMP:20101"/>
        <dbReference type="ChEBI" id="CHEBI:15378"/>
        <dbReference type="ChEBI" id="CHEBI:30616"/>
        <dbReference type="ChEBI" id="CHEBI:46858"/>
        <dbReference type="ChEBI" id="CHEBI:61978"/>
        <dbReference type="ChEBI" id="CHEBI:456216"/>
    </reaction>
</comment>
<evidence type="ECO:0000256" key="12">
    <source>
        <dbReference type="ARBA" id="ARBA00023137"/>
    </source>
</evidence>
<dbReference type="RefSeq" id="WP_141969936.1">
    <property type="nucleotide sequence ID" value="NZ_VFMJ01000001.1"/>
</dbReference>
<organism evidence="19 20">
    <name type="scientific">Serratia marcescens</name>
    <dbReference type="NCBI Taxonomy" id="615"/>
    <lineage>
        <taxon>Bacteria</taxon>
        <taxon>Pseudomonadati</taxon>
        <taxon>Pseudomonadota</taxon>
        <taxon>Gammaproteobacteria</taxon>
        <taxon>Enterobacterales</taxon>
        <taxon>Yersiniaceae</taxon>
        <taxon>Serratia</taxon>
    </lineage>
</organism>
<evidence type="ECO:0000259" key="16">
    <source>
        <dbReference type="Pfam" id="PF02706"/>
    </source>
</evidence>
<feature type="domain" description="Tyrosine-protein kinase G-rich" evidence="18">
    <location>
        <begin position="368"/>
        <end position="448"/>
    </location>
</feature>